<feature type="domain" description="Transcription regulator TrmB N-terminal" evidence="1">
    <location>
        <begin position="67"/>
        <end position="134"/>
    </location>
</feature>
<dbReference type="CDD" id="cd09124">
    <property type="entry name" value="PLDc_like_TrmB_middle"/>
    <property type="match status" value="1"/>
</dbReference>
<accession>A0A2T1HVC3</accession>
<dbReference type="InterPro" id="IPR036390">
    <property type="entry name" value="WH_DNA-bd_sf"/>
</dbReference>
<dbReference type="SUPFAM" id="SSF46785">
    <property type="entry name" value="Winged helix' DNA-binding domain"/>
    <property type="match status" value="1"/>
</dbReference>
<dbReference type="InterPro" id="IPR002831">
    <property type="entry name" value="Tscrpt_reg_TrmB_N"/>
</dbReference>
<name>A0A2T1HVC3_9HYPH</name>
<dbReference type="InterPro" id="IPR051797">
    <property type="entry name" value="TrmB-like"/>
</dbReference>
<sequence length="338" mass="37827">MSATPSRRRLRRRWRPWPGVGWGVRPERQRKLAAAAKIVSLSGRGDLEVAGKLSVSQATGTEATADLRRLGFTDYEARIYVQLVRQSPATAYEISKTTGVPRPNAYQALEALAQRGAVLPVSENPIRYVAADPKQLFDAIARQTRNLCTDLADQLSALTPPLEDQYVWTLRGEASVHDKIDTLIREAQSVLWIKAADEVLRRHKAALQEAADRGVEALIVLFGPDADEFRFNERWRVYIHEGNGVRMGSADNLFTVAVDHAQMLTARLDQEVVAAHTRNKPIVTLAQSLVRHDYYMAEIFARFGPQIEAAFGLHLRDLRMACFSPAEIRSFQERTGLG</sequence>
<gene>
    <name evidence="3" type="ORF">SLNSH_08450</name>
</gene>
<keyword evidence="4" id="KW-1185">Reference proteome</keyword>
<dbReference type="InterPro" id="IPR021586">
    <property type="entry name" value="Tscrpt_reg_TrmB_C"/>
</dbReference>
<reference evidence="4" key="1">
    <citation type="submission" date="2018-03" db="EMBL/GenBank/DDBJ databases">
        <authorList>
            <person name="Sun L."/>
            <person name="Liu H."/>
            <person name="Chen W."/>
            <person name="Huang K."/>
            <person name="Liu W."/>
            <person name="Gao X."/>
        </authorList>
    </citation>
    <scope>NUCLEOTIDE SEQUENCE [LARGE SCALE GENOMIC DNA]</scope>
    <source>
        <strain evidence="4">SH9</strain>
    </source>
</reference>
<dbReference type="EMBL" id="PVZS01000007">
    <property type="protein sequence ID" value="PSC05597.1"/>
    <property type="molecule type" value="Genomic_DNA"/>
</dbReference>
<evidence type="ECO:0000259" key="2">
    <source>
        <dbReference type="Pfam" id="PF11495"/>
    </source>
</evidence>
<dbReference type="SUPFAM" id="SSF56024">
    <property type="entry name" value="Phospholipase D/nuclease"/>
    <property type="match status" value="1"/>
</dbReference>
<evidence type="ECO:0000259" key="1">
    <source>
        <dbReference type="Pfam" id="PF01978"/>
    </source>
</evidence>
<protein>
    <submittedName>
        <fullName evidence="3">Transcriptional regulator</fullName>
    </submittedName>
</protein>
<comment type="caution">
    <text evidence="3">The sequence shown here is derived from an EMBL/GenBank/DDBJ whole genome shotgun (WGS) entry which is preliminary data.</text>
</comment>
<dbReference type="InterPro" id="IPR036388">
    <property type="entry name" value="WH-like_DNA-bd_sf"/>
</dbReference>
<dbReference type="PANTHER" id="PTHR34293">
    <property type="entry name" value="HTH-TYPE TRANSCRIPTIONAL REGULATOR TRMBL2"/>
    <property type="match status" value="1"/>
</dbReference>
<proteinExistence type="predicted"/>
<dbReference type="PANTHER" id="PTHR34293:SF1">
    <property type="entry name" value="HTH-TYPE TRANSCRIPTIONAL REGULATOR TRMBL2"/>
    <property type="match status" value="1"/>
</dbReference>
<dbReference type="AlphaFoldDB" id="A0A2T1HVC3"/>
<dbReference type="Pfam" id="PF11495">
    <property type="entry name" value="Regulator_TrmB"/>
    <property type="match status" value="1"/>
</dbReference>
<organism evidence="3 4">
    <name type="scientific">Alsobacter soli</name>
    <dbReference type="NCBI Taxonomy" id="2109933"/>
    <lineage>
        <taxon>Bacteria</taxon>
        <taxon>Pseudomonadati</taxon>
        <taxon>Pseudomonadota</taxon>
        <taxon>Alphaproteobacteria</taxon>
        <taxon>Hyphomicrobiales</taxon>
        <taxon>Alsobacteraceae</taxon>
        <taxon>Alsobacter</taxon>
    </lineage>
</organism>
<evidence type="ECO:0000313" key="3">
    <source>
        <dbReference type="EMBL" id="PSC05597.1"/>
    </source>
</evidence>
<dbReference type="Pfam" id="PF01978">
    <property type="entry name" value="TrmB"/>
    <property type="match status" value="1"/>
</dbReference>
<feature type="domain" description="Transcription regulator TrmB C-terminal" evidence="2">
    <location>
        <begin position="166"/>
        <end position="261"/>
    </location>
</feature>
<dbReference type="Proteomes" id="UP000239772">
    <property type="component" value="Unassembled WGS sequence"/>
</dbReference>
<evidence type="ECO:0000313" key="4">
    <source>
        <dbReference type="Proteomes" id="UP000239772"/>
    </source>
</evidence>
<dbReference type="Gene3D" id="1.10.10.10">
    <property type="entry name" value="Winged helix-like DNA-binding domain superfamily/Winged helix DNA-binding domain"/>
    <property type="match status" value="1"/>
</dbReference>